<dbReference type="RefSeq" id="WP_140469526.1">
    <property type="nucleotide sequence ID" value="NZ_RCYZ01000014.1"/>
</dbReference>
<organism evidence="1 2">
    <name type="scientific">Hymenobacter nivis</name>
    <dbReference type="NCBI Taxonomy" id="1850093"/>
    <lineage>
        <taxon>Bacteria</taxon>
        <taxon>Pseudomonadati</taxon>
        <taxon>Bacteroidota</taxon>
        <taxon>Cytophagia</taxon>
        <taxon>Cytophagales</taxon>
        <taxon>Hymenobacteraceae</taxon>
        <taxon>Hymenobacter</taxon>
    </lineage>
</organism>
<dbReference type="EMBL" id="RCYZ01000014">
    <property type="protein sequence ID" value="TPG58917.1"/>
    <property type="molecule type" value="Genomic_DNA"/>
</dbReference>
<dbReference type="Proteomes" id="UP000317646">
    <property type="component" value="Unassembled WGS sequence"/>
</dbReference>
<dbReference type="AlphaFoldDB" id="A0A502G9R9"/>
<reference evidence="1 2" key="1">
    <citation type="journal article" date="2019" name="Environ. Microbiol.">
        <title>Species interactions and distinct microbial communities in high Arctic permafrost affected cryosols are associated with the CH4 and CO2 gas fluxes.</title>
        <authorList>
            <person name="Altshuler I."/>
            <person name="Hamel J."/>
            <person name="Turney S."/>
            <person name="Magnuson E."/>
            <person name="Levesque R."/>
            <person name="Greer C."/>
            <person name="Whyte L.G."/>
        </authorList>
    </citation>
    <scope>NUCLEOTIDE SEQUENCE [LARGE SCALE GENOMIC DNA]</scope>
    <source>
        <strain evidence="1 2">S9.2P</strain>
    </source>
</reference>
<dbReference type="Pfam" id="PF14091">
    <property type="entry name" value="DUF4269"/>
    <property type="match status" value="1"/>
</dbReference>
<accession>A0A502G9R9</accession>
<comment type="caution">
    <text evidence="1">The sequence shown here is derived from an EMBL/GenBank/DDBJ whole genome shotgun (WGS) entry which is preliminary data.</text>
</comment>
<keyword evidence="2" id="KW-1185">Reference proteome</keyword>
<evidence type="ECO:0000313" key="2">
    <source>
        <dbReference type="Proteomes" id="UP000317646"/>
    </source>
</evidence>
<dbReference type="OrthoDB" id="6402248at2"/>
<protein>
    <submittedName>
        <fullName evidence="1">DUF4269 domain-containing protein</fullName>
    </submittedName>
</protein>
<proteinExistence type="predicted"/>
<sequence length="197" mass="21601">MQDWKDLRYLQKGNSRQQRAYAVLTELALWPTLHAFDPVLAGTIPLAIDLPTSDLDVICEVPLPSQTSFRQVLQDQYGHLTGFRLRHTVSQGQAAVVGSFCYAGVALEVFGQALPTSQQYAVRHLVVEAAVLQMGGEAWRAAVQRLKQQGVKTEPAFAQLLHLPGDPYEALLTLEGWPAAELAAQLVQHPLPPLGSK</sequence>
<evidence type="ECO:0000313" key="1">
    <source>
        <dbReference type="EMBL" id="TPG58917.1"/>
    </source>
</evidence>
<name>A0A502G9R9_9BACT</name>
<dbReference type="InterPro" id="IPR025365">
    <property type="entry name" value="DUF4269"/>
</dbReference>
<gene>
    <name evidence="1" type="ORF">EAH73_21590</name>
</gene>